<evidence type="ECO:0000313" key="1">
    <source>
        <dbReference type="EMBL" id="KAJ0098493.1"/>
    </source>
</evidence>
<gene>
    <name evidence="1" type="ORF">Patl1_20991</name>
</gene>
<sequence length="105" mass="12212">MYLEDPSLGDGWVVIDNVPRRGVWDTQETTIDIDSENEDKETKYQLEDIDGETLNVIDDIDDTLLHGVDMEDVIWRILHMEIDKATKNPLTTNRKKVEKVVENLR</sequence>
<protein>
    <submittedName>
        <fullName evidence="1">Uncharacterized protein</fullName>
    </submittedName>
</protein>
<comment type="caution">
    <text evidence="1">The sequence shown here is derived from an EMBL/GenBank/DDBJ whole genome shotgun (WGS) entry which is preliminary data.</text>
</comment>
<accession>A0ACC1BHU6</accession>
<keyword evidence="2" id="KW-1185">Reference proteome</keyword>
<reference evidence="2" key="1">
    <citation type="journal article" date="2023" name="G3 (Bethesda)">
        <title>Genome assembly and association tests identify interacting loci associated with vigor, precocity, and sex in interspecific pistachio rootstocks.</title>
        <authorList>
            <person name="Palmer W."/>
            <person name="Jacygrad E."/>
            <person name="Sagayaradj S."/>
            <person name="Cavanaugh K."/>
            <person name="Han R."/>
            <person name="Bertier L."/>
            <person name="Beede B."/>
            <person name="Kafkas S."/>
            <person name="Golino D."/>
            <person name="Preece J."/>
            <person name="Michelmore R."/>
        </authorList>
    </citation>
    <scope>NUCLEOTIDE SEQUENCE [LARGE SCALE GENOMIC DNA]</scope>
</reference>
<name>A0ACC1BHU6_9ROSI</name>
<proteinExistence type="predicted"/>
<organism evidence="1 2">
    <name type="scientific">Pistacia atlantica</name>
    <dbReference type="NCBI Taxonomy" id="434234"/>
    <lineage>
        <taxon>Eukaryota</taxon>
        <taxon>Viridiplantae</taxon>
        <taxon>Streptophyta</taxon>
        <taxon>Embryophyta</taxon>
        <taxon>Tracheophyta</taxon>
        <taxon>Spermatophyta</taxon>
        <taxon>Magnoliopsida</taxon>
        <taxon>eudicotyledons</taxon>
        <taxon>Gunneridae</taxon>
        <taxon>Pentapetalae</taxon>
        <taxon>rosids</taxon>
        <taxon>malvids</taxon>
        <taxon>Sapindales</taxon>
        <taxon>Anacardiaceae</taxon>
        <taxon>Pistacia</taxon>
    </lineage>
</organism>
<dbReference type="Proteomes" id="UP001164250">
    <property type="component" value="Chromosome 4"/>
</dbReference>
<dbReference type="EMBL" id="CM047900">
    <property type="protein sequence ID" value="KAJ0098493.1"/>
    <property type="molecule type" value="Genomic_DNA"/>
</dbReference>
<evidence type="ECO:0000313" key="2">
    <source>
        <dbReference type="Proteomes" id="UP001164250"/>
    </source>
</evidence>